<evidence type="ECO:0000313" key="1">
    <source>
        <dbReference type="EMBL" id="KAJ9651880.1"/>
    </source>
</evidence>
<sequence>MQRSNSYSFQQQQQHAQQTNHARYPAAHNTSSAFSASANPNEDWTKISDLAERRRIQNRIAQRNYRKKLKRRLEDLERKAASTSVSPEPSHAELAVPSTEQQNGSKPDCRIMARQSSRASSTYSHEQQPSPELFPLEDPFTNSTLQDAQLSFESTPTYIYSNCAPSSDYFAQDFGFAEGQQIPQIYADSYFQPEYMHSLQPTLPSMGPSDGMKQDPYYTEDDLLNPFGISYAALAGMEVPLSQISSGYSSRVNTTNSLSRQYPHSR</sequence>
<protein>
    <submittedName>
        <fullName evidence="1">Uncharacterized protein</fullName>
    </submittedName>
</protein>
<reference evidence="1" key="1">
    <citation type="submission" date="2022-10" db="EMBL/GenBank/DDBJ databases">
        <title>Culturing micro-colonial fungi from biological soil crusts in the Mojave desert and describing Neophaeococcomyces mojavensis, and introducing the new genera and species Taxawa tesnikishii.</title>
        <authorList>
            <person name="Kurbessoian T."/>
            <person name="Stajich J.E."/>
        </authorList>
    </citation>
    <scope>NUCLEOTIDE SEQUENCE</scope>
    <source>
        <strain evidence="1">JES_112</strain>
    </source>
</reference>
<dbReference type="EMBL" id="JAPDRQ010000231">
    <property type="protein sequence ID" value="KAJ9651880.1"/>
    <property type="molecule type" value="Genomic_DNA"/>
</dbReference>
<evidence type="ECO:0000313" key="2">
    <source>
        <dbReference type="Proteomes" id="UP001172386"/>
    </source>
</evidence>
<keyword evidence="2" id="KW-1185">Reference proteome</keyword>
<organism evidence="1 2">
    <name type="scientific">Neophaeococcomyces mojaviensis</name>
    <dbReference type="NCBI Taxonomy" id="3383035"/>
    <lineage>
        <taxon>Eukaryota</taxon>
        <taxon>Fungi</taxon>
        <taxon>Dikarya</taxon>
        <taxon>Ascomycota</taxon>
        <taxon>Pezizomycotina</taxon>
        <taxon>Eurotiomycetes</taxon>
        <taxon>Chaetothyriomycetidae</taxon>
        <taxon>Chaetothyriales</taxon>
        <taxon>Chaetothyriales incertae sedis</taxon>
        <taxon>Neophaeococcomyces</taxon>
    </lineage>
</organism>
<name>A0ACC2ZWA3_9EURO</name>
<gene>
    <name evidence="1" type="ORF">H2198_008878</name>
</gene>
<comment type="caution">
    <text evidence="1">The sequence shown here is derived from an EMBL/GenBank/DDBJ whole genome shotgun (WGS) entry which is preliminary data.</text>
</comment>
<dbReference type="Proteomes" id="UP001172386">
    <property type="component" value="Unassembled WGS sequence"/>
</dbReference>
<accession>A0ACC2ZWA3</accession>
<proteinExistence type="predicted"/>